<dbReference type="PIRSF" id="PIRSF005902">
    <property type="entry name" value="DNase_TatD"/>
    <property type="match status" value="1"/>
</dbReference>
<protein>
    <submittedName>
        <fullName evidence="2">Putative deoxyribonuclease YcfH</fullName>
        <ecNumber evidence="2">3.1.21.-</ecNumber>
    </submittedName>
</protein>
<reference evidence="2" key="1">
    <citation type="submission" date="2017-02" db="EMBL/GenBank/DDBJ databases">
        <title>Delving into the versatile metabolic prowess of the omnipresent phylum Bacteroidetes.</title>
        <authorList>
            <person name="Nobu M.K."/>
            <person name="Mei R."/>
            <person name="Narihiro T."/>
            <person name="Kuroda K."/>
            <person name="Liu W.-T."/>
        </authorList>
    </citation>
    <scope>NUCLEOTIDE SEQUENCE</scope>
    <source>
        <strain evidence="2">ADurb.Bin280</strain>
    </source>
</reference>
<evidence type="ECO:0000256" key="1">
    <source>
        <dbReference type="PIRSR" id="PIRSR005902-1"/>
    </source>
</evidence>
<feature type="binding site" evidence="1">
    <location>
        <position position="132"/>
    </location>
    <ligand>
        <name>a divalent metal cation</name>
        <dbReference type="ChEBI" id="CHEBI:60240"/>
        <label>2</label>
    </ligand>
</feature>
<comment type="caution">
    <text evidence="2">The sequence shown here is derived from an EMBL/GenBank/DDBJ whole genome shotgun (WGS) entry which is preliminary data.</text>
</comment>
<organism evidence="2">
    <name type="scientific">candidate division WS2 bacterium ADurb.Bin280</name>
    <dbReference type="NCBI Taxonomy" id="1852829"/>
    <lineage>
        <taxon>Bacteria</taxon>
        <taxon>candidate division WS2</taxon>
    </lineage>
</organism>
<feature type="binding site" evidence="1">
    <location>
        <position position="8"/>
    </location>
    <ligand>
        <name>a divalent metal cation</name>
        <dbReference type="ChEBI" id="CHEBI:60240"/>
        <label>1</label>
    </ligand>
</feature>
<dbReference type="GO" id="GO:0046872">
    <property type="term" value="F:metal ion binding"/>
    <property type="evidence" value="ECO:0007669"/>
    <property type="project" value="UniProtKB-KW"/>
</dbReference>
<gene>
    <name evidence="2" type="primary">ycfH</name>
    <name evidence="2" type="ORF">BWY43_00326</name>
</gene>
<dbReference type="EC" id="3.1.21.-" evidence="2"/>
<dbReference type="EMBL" id="MWBO01000020">
    <property type="protein sequence ID" value="OQA52818.1"/>
    <property type="molecule type" value="Genomic_DNA"/>
</dbReference>
<feature type="binding site" evidence="1">
    <location>
        <position position="6"/>
    </location>
    <ligand>
        <name>a divalent metal cation</name>
        <dbReference type="ChEBI" id="CHEBI:60240"/>
        <label>1</label>
    </ligand>
</feature>
<dbReference type="InterPro" id="IPR001130">
    <property type="entry name" value="TatD-like"/>
</dbReference>
<dbReference type="InterPro" id="IPR032466">
    <property type="entry name" value="Metal_Hydrolase"/>
</dbReference>
<keyword evidence="1" id="KW-0479">Metal-binding</keyword>
<proteinExistence type="predicted"/>
<dbReference type="CDD" id="cd01310">
    <property type="entry name" value="TatD_DNAse"/>
    <property type="match status" value="1"/>
</dbReference>
<dbReference type="Proteomes" id="UP000485367">
    <property type="component" value="Unassembled WGS sequence"/>
</dbReference>
<keyword evidence="2" id="KW-0378">Hydrolase</keyword>
<dbReference type="PANTHER" id="PTHR46124">
    <property type="entry name" value="D-AMINOACYL-TRNA DEACYLASE"/>
    <property type="match status" value="1"/>
</dbReference>
<feature type="binding site" evidence="1">
    <location>
        <position position="94"/>
    </location>
    <ligand>
        <name>a divalent metal cation</name>
        <dbReference type="ChEBI" id="CHEBI:60240"/>
        <label>1</label>
    </ligand>
</feature>
<dbReference type="PANTHER" id="PTHR46124:SF2">
    <property type="entry name" value="D-AMINOACYL-TRNA DEACYLASE"/>
    <property type="match status" value="1"/>
</dbReference>
<dbReference type="GO" id="GO:0016788">
    <property type="term" value="F:hydrolase activity, acting on ester bonds"/>
    <property type="evidence" value="ECO:0007669"/>
    <property type="project" value="InterPro"/>
</dbReference>
<accession>A0A1V5SE91</accession>
<name>A0A1V5SE91_9BACT</name>
<feature type="binding site" evidence="1">
    <location>
        <position position="209"/>
    </location>
    <ligand>
        <name>a divalent metal cation</name>
        <dbReference type="ChEBI" id="CHEBI:60240"/>
        <label>1</label>
    </ligand>
</feature>
<evidence type="ECO:0000313" key="2">
    <source>
        <dbReference type="EMBL" id="OQA52818.1"/>
    </source>
</evidence>
<feature type="binding site" evidence="1">
    <location>
        <position position="162"/>
    </location>
    <ligand>
        <name>a divalent metal cation</name>
        <dbReference type="ChEBI" id="CHEBI:60240"/>
        <label>2</label>
    </ligand>
</feature>
<dbReference type="Pfam" id="PF01026">
    <property type="entry name" value="TatD_DNase"/>
    <property type="match status" value="1"/>
</dbReference>
<dbReference type="AlphaFoldDB" id="A0A1V5SE91"/>
<dbReference type="SUPFAM" id="SSF51556">
    <property type="entry name" value="Metallo-dependent hydrolases"/>
    <property type="match status" value="1"/>
</dbReference>
<dbReference type="Gene3D" id="3.20.20.140">
    <property type="entry name" value="Metal-dependent hydrolases"/>
    <property type="match status" value="1"/>
</dbReference>
<sequence>MLFDCHCHLESPLFDDDIEEVLQRASGNLLGVVCSAVEPKDFEKSLAMHDRMPNFLYVSLGLHPEYAGSISAEDIERAITFIKEKSENIVSIGEVGLDYYWCQDERTRQKQKEMFRRFVDLSMMLDKPLIVHIRRGKDKQSNAYEDAFEILQQGGAKKVLLHMFGYKKLLTRALENGWHVSTNAIVESSKDYKKIVKAIPLDHLMLETDSPYLVPQMLKSRGVKRNEPLFIEQTAKKVALIKETSFEKICSQTTLNARKFFEIG</sequence>